<sequence length="217" mass="23586">MHDQETYTAKDVEACFTRSDGAYVFARWGRAIAPVIFGVDEATLGVFKGACEAVVSLAGHKMAEVDPEIGANLMVFFCSDWSELTEVPHLDQLVPDLVPLVERLKSADANQYRIFRFDDDGGIKACFVFLRMDEVLADTPADTIALSQMAQMIVLWSDQAFVGSSPLAIVPDGGVILKPQVGQLIRAAYDPVLPAASRDPSHALRLFARLTAAGQVQ</sequence>
<evidence type="ECO:0000313" key="1">
    <source>
        <dbReference type="EMBL" id="CRK76234.1"/>
    </source>
</evidence>
<name>A0A0U1NNB8_9RHOB</name>
<proteinExistence type="predicted"/>
<dbReference type="RefSeq" id="WP_048599632.1">
    <property type="nucleotide sequence ID" value="NZ_CBFHGK010000007.1"/>
</dbReference>
<dbReference type="AlphaFoldDB" id="A0A0U1NNB8"/>
<keyword evidence="2" id="KW-1185">Reference proteome</keyword>
<dbReference type="STRING" id="282199.GCA_001049735_02290"/>
<dbReference type="OrthoDB" id="7827308at2"/>
<protein>
    <submittedName>
        <fullName evidence="1">Uncharacterized protein</fullName>
    </submittedName>
</protein>
<organism evidence="1 2">
    <name type="scientific">Nereida ignava</name>
    <dbReference type="NCBI Taxonomy" id="282199"/>
    <lineage>
        <taxon>Bacteria</taxon>
        <taxon>Pseudomonadati</taxon>
        <taxon>Pseudomonadota</taxon>
        <taxon>Alphaproteobacteria</taxon>
        <taxon>Rhodobacterales</taxon>
        <taxon>Roseobacteraceae</taxon>
        <taxon>Nereida</taxon>
    </lineage>
</organism>
<dbReference type="Proteomes" id="UP000048949">
    <property type="component" value="Unassembled WGS sequence"/>
</dbReference>
<dbReference type="EMBL" id="CVQV01000013">
    <property type="protein sequence ID" value="CRK76234.1"/>
    <property type="molecule type" value="Genomic_DNA"/>
</dbReference>
<evidence type="ECO:0000313" key="2">
    <source>
        <dbReference type="Proteomes" id="UP000048949"/>
    </source>
</evidence>
<gene>
    <name evidence="1" type="ORF">NIG5292_02291</name>
</gene>
<reference evidence="1 2" key="1">
    <citation type="submission" date="2015-04" db="EMBL/GenBank/DDBJ databases">
        <authorList>
            <person name="Syromyatnikov M.Y."/>
            <person name="Popov V.N."/>
        </authorList>
    </citation>
    <scope>NUCLEOTIDE SEQUENCE [LARGE SCALE GENOMIC DNA]</scope>
    <source>
        <strain evidence="1 2">CECT 5292</strain>
    </source>
</reference>
<accession>A0A0U1NNB8</accession>